<evidence type="ECO:0000313" key="2">
    <source>
        <dbReference type="Proteomes" id="UP000002640"/>
    </source>
</evidence>
<dbReference type="AlphaFoldDB" id="G5A0V5"/>
<dbReference type="Proteomes" id="UP000002640">
    <property type="component" value="Unassembled WGS sequence"/>
</dbReference>
<organism evidence="1 2">
    <name type="scientific">Phytophthora sojae (strain P6497)</name>
    <name type="common">Soybean stem and root rot agent</name>
    <name type="synonym">Phytophthora megasperma f. sp. glycines</name>
    <dbReference type="NCBI Taxonomy" id="1094619"/>
    <lineage>
        <taxon>Eukaryota</taxon>
        <taxon>Sar</taxon>
        <taxon>Stramenopiles</taxon>
        <taxon>Oomycota</taxon>
        <taxon>Peronosporomycetes</taxon>
        <taxon>Peronosporales</taxon>
        <taxon>Peronosporaceae</taxon>
        <taxon>Phytophthora</taxon>
    </lineage>
</organism>
<evidence type="ECO:0000313" key="1">
    <source>
        <dbReference type="EMBL" id="EGZ10587.1"/>
    </source>
</evidence>
<name>G5A0V5_PHYSP</name>
<protein>
    <submittedName>
        <fullName evidence="1">Uncharacterized protein</fullName>
    </submittedName>
</protein>
<dbReference type="SMR" id="G5A0V5"/>
<dbReference type="GeneID" id="20660155"/>
<dbReference type="OMA" id="KFAWIKS"/>
<sequence length="111" mass="12475">GLHRVILFHLHNRAYYPSLATLSSFKLLSSTLSILGYGTLELMSLIMTLVTLKRVLGFSSLSQLTFVLEKQANKIQSKLMILFVYLMEVSLVHLGSDLSFKFAWIKSNPGP</sequence>
<reference evidence="1 2" key="1">
    <citation type="journal article" date="2006" name="Science">
        <title>Phytophthora genome sequences uncover evolutionary origins and mechanisms of pathogenesis.</title>
        <authorList>
            <person name="Tyler B.M."/>
            <person name="Tripathy S."/>
            <person name="Zhang X."/>
            <person name="Dehal P."/>
            <person name="Jiang R.H."/>
            <person name="Aerts A."/>
            <person name="Arredondo F.D."/>
            <person name="Baxter L."/>
            <person name="Bensasson D."/>
            <person name="Beynon J.L."/>
            <person name="Chapman J."/>
            <person name="Damasceno C.M."/>
            <person name="Dorrance A.E."/>
            <person name="Dou D."/>
            <person name="Dickerman A.W."/>
            <person name="Dubchak I.L."/>
            <person name="Garbelotto M."/>
            <person name="Gijzen M."/>
            <person name="Gordon S.G."/>
            <person name="Govers F."/>
            <person name="Grunwald N.J."/>
            <person name="Huang W."/>
            <person name="Ivors K.L."/>
            <person name="Jones R.W."/>
            <person name="Kamoun S."/>
            <person name="Krampis K."/>
            <person name="Lamour K.H."/>
            <person name="Lee M.K."/>
            <person name="McDonald W.H."/>
            <person name="Medina M."/>
            <person name="Meijer H.J."/>
            <person name="Nordberg E.K."/>
            <person name="Maclean D.J."/>
            <person name="Ospina-Giraldo M.D."/>
            <person name="Morris P.F."/>
            <person name="Phuntumart V."/>
            <person name="Putnam N.H."/>
            <person name="Rash S."/>
            <person name="Rose J.K."/>
            <person name="Sakihama Y."/>
            <person name="Salamov A.A."/>
            <person name="Savidor A."/>
            <person name="Scheuring C.F."/>
            <person name="Smith B.M."/>
            <person name="Sobral B.W."/>
            <person name="Terry A."/>
            <person name="Torto-Alalibo T.A."/>
            <person name="Win J."/>
            <person name="Xu Z."/>
            <person name="Zhang H."/>
            <person name="Grigoriev I.V."/>
            <person name="Rokhsar D.S."/>
            <person name="Boore J.L."/>
        </authorList>
    </citation>
    <scope>NUCLEOTIDE SEQUENCE [LARGE SCALE GENOMIC DNA]</scope>
    <source>
        <strain evidence="1 2">P6497</strain>
    </source>
</reference>
<dbReference type="RefSeq" id="XP_009533332.1">
    <property type="nucleotide sequence ID" value="XM_009535037.1"/>
</dbReference>
<keyword evidence="2" id="KW-1185">Reference proteome</keyword>
<dbReference type="EMBL" id="JH159158">
    <property type="protein sequence ID" value="EGZ10587.1"/>
    <property type="molecule type" value="Genomic_DNA"/>
</dbReference>
<feature type="non-terminal residue" evidence="1">
    <location>
        <position position="1"/>
    </location>
</feature>
<accession>G5A0V5</accession>
<dbReference type="InParanoid" id="G5A0V5"/>
<dbReference type="KEGG" id="psoj:PHYSODRAFT_519248"/>
<proteinExistence type="predicted"/>
<gene>
    <name evidence="1" type="ORF">PHYSODRAFT_519248</name>
</gene>